<dbReference type="RefSeq" id="WP_002586336.1">
    <property type="nucleotide sequence ID" value="NZ_KB851034.1"/>
</dbReference>
<dbReference type="GO" id="GO:0003677">
    <property type="term" value="F:DNA binding"/>
    <property type="evidence" value="ECO:0007669"/>
    <property type="project" value="InterPro"/>
</dbReference>
<dbReference type="PATRIC" id="fig|999406.3.peg.2474"/>
<dbReference type="Pfam" id="PF08346">
    <property type="entry name" value="AntA"/>
    <property type="match status" value="1"/>
</dbReference>
<organism evidence="3 4">
    <name type="scientific">[Clostridium] clostridioforme 90A6</name>
    <dbReference type="NCBI Taxonomy" id="999406"/>
    <lineage>
        <taxon>Bacteria</taxon>
        <taxon>Bacillati</taxon>
        <taxon>Bacillota</taxon>
        <taxon>Clostridia</taxon>
        <taxon>Lachnospirales</taxon>
        <taxon>Lachnospiraceae</taxon>
        <taxon>Enterocloster</taxon>
    </lineage>
</organism>
<dbReference type="EMBL" id="AGYL01000015">
    <property type="protein sequence ID" value="ENZ66381.1"/>
    <property type="molecule type" value="Genomic_DNA"/>
</dbReference>
<proteinExistence type="predicted"/>
<dbReference type="HOGENOM" id="CLU_046670_11_0_9"/>
<reference evidence="3" key="1">
    <citation type="submission" date="2013-01" db="EMBL/GenBank/DDBJ databases">
        <title>The Genome Sequence of Clostridium clostridioforme 90A6.</title>
        <authorList>
            <consortium name="The Broad Institute Genome Sequencing Platform"/>
            <person name="Earl A."/>
            <person name="Ward D."/>
            <person name="Feldgarden M."/>
            <person name="Gevers D."/>
            <person name="Courvalin P."/>
            <person name="Lambert T."/>
            <person name="Walker B."/>
            <person name="Young S.K."/>
            <person name="Zeng Q."/>
            <person name="Gargeya S."/>
            <person name="Fitzgerald M."/>
            <person name="Haas B."/>
            <person name="Abouelleil A."/>
            <person name="Alvarado L."/>
            <person name="Arachchi H.M."/>
            <person name="Berlin A.M."/>
            <person name="Chapman S.B."/>
            <person name="Dewar J."/>
            <person name="Goldberg J."/>
            <person name="Griggs A."/>
            <person name="Gujja S."/>
            <person name="Hansen M."/>
            <person name="Howarth C."/>
            <person name="Imamovic A."/>
            <person name="Larimer J."/>
            <person name="McCowan C."/>
            <person name="Murphy C."/>
            <person name="Neiman D."/>
            <person name="Pearson M."/>
            <person name="Priest M."/>
            <person name="Roberts A."/>
            <person name="Saif S."/>
            <person name="Shea T."/>
            <person name="Sisk P."/>
            <person name="Sykes S."/>
            <person name="Wortman J."/>
            <person name="Nusbaum C."/>
            <person name="Birren B."/>
        </authorList>
    </citation>
    <scope>NUCLEOTIDE SEQUENCE [LARGE SCALE GENOMIC DNA]</scope>
    <source>
        <strain evidence="3">90A6</strain>
    </source>
</reference>
<dbReference type="InterPro" id="IPR005039">
    <property type="entry name" value="Ant_C"/>
</dbReference>
<dbReference type="Proteomes" id="UP000013180">
    <property type="component" value="Unassembled WGS sequence"/>
</dbReference>
<name>R0BP18_9FIRM</name>
<feature type="domain" description="AntA/AntB antirepressor" evidence="2">
    <location>
        <begin position="16"/>
        <end position="81"/>
    </location>
</feature>
<keyword evidence="4" id="KW-1185">Reference proteome</keyword>
<dbReference type="InterPro" id="IPR013557">
    <property type="entry name" value="AntA/B_antirep"/>
</dbReference>
<evidence type="ECO:0000313" key="4">
    <source>
        <dbReference type="Proteomes" id="UP000013180"/>
    </source>
</evidence>
<evidence type="ECO:0000259" key="1">
    <source>
        <dbReference type="Pfam" id="PF03374"/>
    </source>
</evidence>
<comment type="caution">
    <text evidence="3">The sequence shown here is derived from an EMBL/GenBank/DDBJ whole genome shotgun (WGS) entry which is preliminary data.</text>
</comment>
<protein>
    <submittedName>
        <fullName evidence="3">Uncharacterized protein</fullName>
    </submittedName>
</protein>
<dbReference type="AlphaFoldDB" id="R0BP18"/>
<evidence type="ECO:0000259" key="2">
    <source>
        <dbReference type="Pfam" id="PF08346"/>
    </source>
</evidence>
<feature type="domain" description="Antirepressor protein C-terminal" evidence="1">
    <location>
        <begin position="130"/>
        <end position="236"/>
    </location>
</feature>
<evidence type="ECO:0000313" key="3">
    <source>
        <dbReference type="EMBL" id="ENZ66381.1"/>
    </source>
</evidence>
<accession>R0BP18</accession>
<dbReference type="Pfam" id="PF03374">
    <property type="entry name" value="ANT"/>
    <property type="match status" value="1"/>
</dbReference>
<sequence>MEEIIKINYDAEQPTVSARELHEGLEIKSNFTTWFDRMCEYGFEAEKDFFPKMEESTGGRPATDFEISVDMAKQICMIQRSEKGRQYRQYFLDLEKAWNTPEQVMARALKMAGKTIDKLKSQNTVLLEDVQRMKPKEIFADAVATSHTSILIGDLAKLIKQNGVDIGQKRLFSWLRDNGYLIKRNGSEWNMPTQRSMEAGLFEVKESTVNNPDGSVRINKTTKVTGKGQQYFINKFIRSENGRNH</sequence>
<gene>
    <name evidence="3" type="ORF">HMPREF1083_02273</name>
</gene>